<name>A0A9W6XVH9_9STRA</name>
<keyword evidence="3" id="KW-1185">Reference proteome</keyword>
<evidence type="ECO:0000313" key="2">
    <source>
        <dbReference type="EMBL" id="GMF46369.1"/>
    </source>
</evidence>
<dbReference type="AlphaFoldDB" id="A0A9W6XVH9"/>
<proteinExistence type="predicted"/>
<dbReference type="EMBL" id="BSXT01001964">
    <property type="protein sequence ID" value="GMF46369.1"/>
    <property type="molecule type" value="Genomic_DNA"/>
</dbReference>
<gene>
    <name evidence="2" type="ORF">Pfra01_001702200</name>
</gene>
<feature type="compositionally biased region" description="Polar residues" evidence="1">
    <location>
        <begin position="92"/>
        <end position="105"/>
    </location>
</feature>
<feature type="compositionally biased region" description="Basic and acidic residues" evidence="1">
    <location>
        <begin position="64"/>
        <end position="78"/>
    </location>
</feature>
<reference evidence="2" key="1">
    <citation type="submission" date="2023-04" db="EMBL/GenBank/DDBJ databases">
        <title>Phytophthora fragariaefolia NBRC 109709.</title>
        <authorList>
            <person name="Ichikawa N."/>
            <person name="Sato H."/>
            <person name="Tonouchi N."/>
        </authorList>
    </citation>
    <scope>NUCLEOTIDE SEQUENCE</scope>
    <source>
        <strain evidence="2">NBRC 109709</strain>
    </source>
</reference>
<evidence type="ECO:0000256" key="1">
    <source>
        <dbReference type="SAM" id="MobiDB-lite"/>
    </source>
</evidence>
<feature type="compositionally biased region" description="Polar residues" evidence="1">
    <location>
        <begin position="112"/>
        <end position="133"/>
    </location>
</feature>
<protein>
    <submittedName>
        <fullName evidence="2">Unnamed protein product</fullName>
    </submittedName>
</protein>
<dbReference type="Proteomes" id="UP001165121">
    <property type="component" value="Unassembled WGS sequence"/>
</dbReference>
<feature type="region of interest" description="Disordered" evidence="1">
    <location>
        <begin position="28"/>
        <end position="133"/>
    </location>
</feature>
<evidence type="ECO:0000313" key="3">
    <source>
        <dbReference type="Proteomes" id="UP001165121"/>
    </source>
</evidence>
<sequence>MPQGSATRTAITERTELPLTVLELQHNEQQVARDPVTINPLQQPAALPKARAHSKTAEIAQPKLNDDAPPKSTKRQDTPSEIEPLPKRSRSTRQSAATNTSNKTSVAIAATRNVSSKTSPGTTTTNKDSPPAA</sequence>
<comment type="caution">
    <text evidence="2">The sequence shown here is derived from an EMBL/GenBank/DDBJ whole genome shotgun (WGS) entry which is preliminary data.</text>
</comment>
<accession>A0A9W6XVH9</accession>
<organism evidence="2 3">
    <name type="scientific">Phytophthora fragariaefolia</name>
    <dbReference type="NCBI Taxonomy" id="1490495"/>
    <lineage>
        <taxon>Eukaryota</taxon>
        <taxon>Sar</taxon>
        <taxon>Stramenopiles</taxon>
        <taxon>Oomycota</taxon>
        <taxon>Peronosporomycetes</taxon>
        <taxon>Peronosporales</taxon>
        <taxon>Peronosporaceae</taxon>
        <taxon>Phytophthora</taxon>
    </lineage>
</organism>